<gene>
    <name evidence="2" type="ORF">E2C01_080187</name>
</gene>
<evidence type="ECO:0000256" key="1">
    <source>
        <dbReference type="SAM" id="MobiDB-lite"/>
    </source>
</evidence>
<evidence type="ECO:0000313" key="2">
    <source>
        <dbReference type="EMBL" id="MPC85415.1"/>
    </source>
</evidence>
<reference evidence="2 3" key="1">
    <citation type="submission" date="2019-05" db="EMBL/GenBank/DDBJ databases">
        <title>Another draft genome of Portunus trituberculatus and its Hox gene families provides insights of decapod evolution.</title>
        <authorList>
            <person name="Jeong J.-H."/>
            <person name="Song I."/>
            <person name="Kim S."/>
            <person name="Choi T."/>
            <person name="Kim D."/>
            <person name="Ryu S."/>
            <person name="Kim W."/>
        </authorList>
    </citation>
    <scope>NUCLEOTIDE SEQUENCE [LARGE SCALE GENOMIC DNA]</scope>
    <source>
        <tissue evidence="2">Muscle</tissue>
    </source>
</reference>
<feature type="region of interest" description="Disordered" evidence="1">
    <location>
        <begin position="35"/>
        <end position="62"/>
    </location>
</feature>
<dbReference type="EMBL" id="VSRR010068398">
    <property type="protein sequence ID" value="MPC85415.1"/>
    <property type="molecule type" value="Genomic_DNA"/>
</dbReference>
<proteinExistence type="predicted"/>
<protein>
    <submittedName>
        <fullName evidence="2">Uncharacterized protein</fullName>
    </submittedName>
</protein>
<organism evidence="2 3">
    <name type="scientific">Portunus trituberculatus</name>
    <name type="common">Swimming crab</name>
    <name type="synonym">Neptunus trituberculatus</name>
    <dbReference type="NCBI Taxonomy" id="210409"/>
    <lineage>
        <taxon>Eukaryota</taxon>
        <taxon>Metazoa</taxon>
        <taxon>Ecdysozoa</taxon>
        <taxon>Arthropoda</taxon>
        <taxon>Crustacea</taxon>
        <taxon>Multicrustacea</taxon>
        <taxon>Malacostraca</taxon>
        <taxon>Eumalacostraca</taxon>
        <taxon>Eucarida</taxon>
        <taxon>Decapoda</taxon>
        <taxon>Pleocyemata</taxon>
        <taxon>Brachyura</taxon>
        <taxon>Eubrachyura</taxon>
        <taxon>Portunoidea</taxon>
        <taxon>Portunidae</taxon>
        <taxon>Portuninae</taxon>
        <taxon>Portunus</taxon>
    </lineage>
</organism>
<evidence type="ECO:0000313" key="3">
    <source>
        <dbReference type="Proteomes" id="UP000324222"/>
    </source>
</evidence>
<feature type="compositionally biased region" description="Low complexity" evidence="1">
    <location>
        <begin position="42"/>
        <end position="56"/>
    </location>
</feature>
<dbReference type="AlphaFoldDB" id="A0A5B7ISH8"/>
<accession>A0A5B7ISH8</accession>
<keyword evidence="3" id="KW-1185">Reference proteome</keyword>
<sequence>MPDLQHEPRELRTVCPVHFTWGLIDMLQVVIHTGCTSNAPRSSGKPGEPSEPSEQGKVQRFR</sequence>
<dbReference type="Proteomes" id="UP000324222">
    <property type="component" value="Unassembled WGS sequence"/>
</dbReference>
<name>A0A5B7ISH8_PORTR</name>
<comment type="caution">
    <text evidence="2">The sequence shown here is derived from an EMBL/GenBank/DDBJ whole genome shotgun (WGS) entry which is preliminary data.</text>
</comment>